<dbReference type="Pfam" id="PF09725">
    <property type="entry name" value="Fra10Ac1"/>
    <property type="match status" value="1"/>
</dbReference>
<dbReference type="InterPro" id="IPR019129">
    <property type="entry name" value="Folate-sensitive_fs_Fra10Ac1"/>
</dbReference>
<proteinExistence type="predicted"/>
<reference evidence="2" key="1">
    <citation type="journal article" date="2020" name="Fungal Divers.">
        <title>Resolving the Mortierellaceae phylogeny through synthesis of multi-gene phylogenetics and phylogenomics.</title>
        <authorList>
            <person name="Vandepol N."/>
            <person name="Liber J."/>
            <person name="Desiro A."/>
            <person name="Na H."/>
            <person name="Kennedy M."/>
            <person name="Barry K."/>
            <person name="Grigoriev I.V."/>
            <person name="Miller A.N."/>
            <person name="O'Donnell K."/>
            <person name="Stajich J.E."/>
            <person name="Bonito G."/>
        </authorList>
    </citation>
    <scope>NUCLEOTIDE SEQUENCE</scope>
    <source>
        <strain evidence="2">NRRL 28262</strain>
    </source>
</reference>
<keyword evidence="3" id="KW-1185">Reference proteome</keyword>
<organism evidence="2 3">
    <name type="scientific">Linnemannia exigua</name>
    <dbReference type="NCBI Taxonomy" id="604196"/>
    <lineage>
        <taxon>Eukaryota</taxon>
        <taxon>Fungi</taxon>
        <taxon>Fungi incertae sedis</taxon>
        <taxon>Mucoromycota</taxon>
        <taxon>Mortierellomycotina</taxon>
        <taxon>Mortierellomycetes</taxon>
        <taxon>Mortierellales</taxon>
        <taxon>Mortierellaceae</taxon>
        <taxon>Linnemannia</taxon>
    </lineage>
</organism>
<dbReference type="PANTHER" id="PTHR11567">
    <property type="entry name" value="ACID PHOSPHATASE-RELATED"/>
    <property type="match status" value="1"/>
</dbReference>
<evidence type="ECO:0008006" key="4">
    <source>
        <dbReference type="Google" id="ProtNLM"/>
    </source>
</evidence>
<feature type="compositionally biased region" description="Basic and acidic residues" evidence="1">
    <location>
        <begin position="307"/>
        <end position="317"/>
    </location>
</feature>
<feature type="compositionally biased region" description="Basic and acidic residues" evidence="1">
    <location>
        <begin position="328"/>
        <end position="342"/>
    </location>
</feature>
<feature type="compositionally biased region" description="Polar residues" evidence="1">
    <location>
        <begin position="179"/>
        <end position="194"/>
    </location>
</feature>
<evidence type="ECO:0000313" key="3">
    <source>
        <dbReference type="Proteomes" id="UP001194580"/>
    </source>
</evidence>
<evidence type="ECO:0000313" key="2">
    <source>
        <dbReference type="EMBL" id="KAG0261799.1"/>
    </source>
</evidence>
<dbReference type="AlphaFoldDB" id="A0AAD4D3T6"/>
<dbReference type="EMBL" id="JAAAIL010002008">
    <property type="protein sequence ID" value="KAG0261799.1"/>
    <property type="molecule type" value="Genomic_DNA"/>
</dbReference>
<gene>
    <name evidence="2" type="ORF">BGZ95_004154</name>
</gene>
<sequence length="397" mass="45864">MPNPQPQAVYRQGLGGMDAWTRHQHFIENYTKFYNGKPTPQEDHGITERDILQENHRFLRSEADDEDLTWEKRIAKKYYDKLFKEYALVELKYYKEGRIALRWRNQNEVVRGKGQFTCGSLRCDGAKGLESWEINFGYLEQGEKKNALVKVRLCEKCSYKLNYKSTHKRANPNREDELISSSSVTSPTAIATASSKERSRTSSGDRGTKANASEPSRHHSRDYESSTRSKRKNRSRSREMDTELDAKSSRYHHRDDRESSKRGKSSSRRDEDKADRKDRAKEAERSWSSSFSSSHTHREHRLLHSTGDGHDKQDVGDGRNNIRSKSNGGKEESSRSDVKDGRGANYMSTKEATVVNRTMDREVAVEKGNVKRDKDEDRANRPALMGEFEQFFKGLFE</sequence>
<dbReference type="GO" id="GO:0016791">
    <property type="term" value="F:phosphatase activity"/>
    <property type="evidence" value="ECO:0007669"/>
    <property type="project" value="TreeGrafter"/>
</dbReference>
<dbReference type="InterPro" id="IPR050645">
    <property type="entry name" value="Histidine_acid_phosphatase"/>
</dbReference>
<feature type="compositionally biased region" description="Polar residues" evidence="1">
    <location>
        <begin position="201"/>
        <end position="214"/>
    </location>
</feature>
<comment type="caution">
    <text evidence="2">The sequence shown here is derived from an EMBL/GenBank/DDBJ whole genome shotgun (WGS) entry which is preliminary data.</text>
</comment>
<feature type="compositionally biased region" description="Basic and acidic residues" evidence="1">
    <location>
        <begin position="358"/>
        <end position="380"/>
    </location>
</feature>
<name>A0AAD4D3T6_9FUNG</name>
<feature type="region of interest" description="Disordered" evidence="1">
    <location>
        <begin position="166"/>
        <end position="382"/>
    </location>
</feature>
<evidence type="ECO:0000256" key="1">
    <source>
        <dbReference type="SAM" id="MobiDB-lite"/>
    </source>
</evidence>
<feature type="compositionally biased region" description="Basic and acidic residues" evidence="1">
    <location>
        <begin position="236"/>
        <end position="285"/>
    </location>
</feature>
<dbReference type="Proteomes" id="UP001194580">
    <property type="component" value="Unassembled WGS sequence"/>
</dbReference>
<protein>
    <recommendedName>
        <fullName evidence="4">Protein FRA10AC1</fullName>
    </recommendedName>
</protein>
<feature type="compositionally biased region" description="Basic and acidic residues" evidence="1">
    <location>
        <begin position="215"/>
        <end position="227"/>
    </location>
</feature>
<dbReference type="PANTHER" id="PTHR11567:SF25">
    <property type="entry name" value="PROTEIN FRA10AC1"/>
    <property type="match status" value="1"/>
</dbReference>
<accession>A0AAD4D3T6</accession>